<dbReference type="InterPro" id="IPR035905">
    <property type="entry name" value="Barstar-like_sf"/>
</dbReference>
<evidence type="ECO:0000313" key="5">
    <source>
        <dbReference type="Proteomes" id="UP000549343"/>
    </source>
</evidence>
<gene>
    <name evidence="4" type="ORF">F4557_000963</name>
    <name evidence="3" type="ORF">GCM10009546_05060</name>
</gene>
<dbReference type="InterPro" id="IPR000468">
    <property type="entry name" value="Barstar"/>
</dbReference>
<dbReference type="Gene3D" id="3.30.370.10">
    <property type="entry name" value="Barstar-like"/>
    <property type="match status" value="1"/>
</dbReference>
<comment type="caution">
    <text evidence="4">The sequence shown here is derived from an EMBL/GenBank/DDBJ whole genome shotgun (WGS) entry which is preliminary data.</text>
</comment>
<evidence type="ECO:0000313" key="6">
    <source>
        <dbReference type="Proteomes" id="UP001501427"/>
    </source>
</evidence>
<proteinExistence type="inferred from homology"/>
<dbReference type="Pfam" id="PF01337">
    <property type="entry name" value="Barstar"/>
    <property type="match status" value="1"/>
</dbReference>
<keyword evidence="6" id="KW-1185">Reference proteome</keyword>
<evidence type="ECO:0000259" key="2">
    <source>
        <dbReference type="Pfam" id="PF01337"/>
    </source>
</evidence>
<dbReference type="SUPFAM" id="SSF52038">
    <property type="entry name" value="Barstar-related"/>
    <property type="match status" value="1"/>
</dbReference>
<dbReference type="EMBL" id="JACHMV010000001">
    <property type="protein sequence ID" value="MBB4772545.1"/>
    <property type="molecule type" value="Genomic_DNA"/>
</dbReference>
<evidence type="ECO:0000313" key="3">
    <source>
        <dbReference type="EMBL" id="GAA0545989.1"/>
    </source>
</evidence>
<reference evidence="4 5" key="2">
    <citation type="submission" date="2020-08" db="EMBL/GenBank/DDBJ databases">
        <title>Sequencing the genomes of 1000 actinobacteria strains.</title>
        <authorList>
            <person name="Klenk H.-P."/>
        </authorList>
    </citation>
    <scope>NUCLEOTIDE SEQUENCE [LARGE SCALE GENOMIC DNA]</scope>
    <source>
        <strain evidence="4 5">DSM 44772</strain>
    </source>
</reference>
<dbReference type="Proteomes" id="UP000549343">
    <property type="component" value="Unassembled WGS sequence"/>
</dbReference>
<reference evidence="3 6" key="1">
    <citation type="journal article" date="2019" name="Int. J. Syst. Evol. Microbiol.">
        <title>The Global Catalogue of Microorganisms (GCM) 10K type strain sequencing project: providing services to taxonomists for standard genome sequencing and annotation.</title>
        <authorList>
            <consortium name="The Broad Institute Genomics Platform"/>
            <consortium name="The Broad Institute Genome Sequencing Center for Infectious Disease"/>
            <person name="Wu L."/>
            <person name="Ma J."/>
        </authorList>
    </citation>
    <scope>NUCLEOTIDE SEQUENCE [LARGE SCALE GENOMIC DNA]</scope>
    <source>
        <strain evidence="3 6">JCM 10667</strain>
    </source>
</reference>
<evidence type="ECO:0000256" key="1">
    <source>
        <dbReference type="ARBA" id="ARBA00006845"/>
    </source>
</evidence>
<dbReference type="AlphaFoldDB" id="A0A7W7I8T0"/>
<dbReference type="Proteomes" id="UP001501427">
    <property type="component" value="Unassembled WGS sequence"/>
</dbReference>
<comment type="similarity">
    <text evidence="1">Belongs to the barstar family.</text>
</comment>
<accession>A0A7W7I8T0</accession>
<name>A0A7W7I8T0_9ACTN</name>
<evidence type="ECO:0000313" key="4">
    <source>
        <dbReference type="EMBL" id="MBB4772545.1"/>
    </source>
</evidence>
<reference evidence="3" key="3">
    <citation type="submission" date="2023-12" db="EMBL/GenBank/DDBJ databases">
        <authorList>
            <person name="Sun Q."/>
            <person name="Inoue M."/>
        </authorList>
    </citation>
    <scope>NUCLEOTIDE SEQUENCE</scope>
    <source>
        <strain evidence="3">JCM 10667</strain>
    </source>
</reference>
<protein>
    <submittedName>
        <fullName evidence="3">Barstar family protein</fullName>
    </submittedName>
    <submittedName>
        <fullName evidence="4">RNAse (Barnase) inhibitor barstar</fullName>
    </submittedName>
</protein>
<dbReference type="RefSeq" id="WP_184880056.1">
    <property type="nucleotide sequence ID" value="NZ_BAAAHD010000002.1"/>
</dbReference>
<feature type="domain" description="Barstar (barnase inhibitor)" evidence="2">
    <location>
        <begin position="197"/>
        <end position="262"/>
    </location>
</feature>
<dbReference type="EMBL" id="BAAAHD010000002">
    <property type="protein sequence ID" value="GAA0545989.1"/>
    <property type="molecule type" value="Genomic_DNA"/>
</dbReference>
<sequence length="293" mass="32191">MTDCLGRADDPWQRRWTWDSGFPPRWLLIGYTGTPQYPGEDAVALCADITGLFRELAGPPVQHITLVGCRAEPPLLDAIAAADQTTRAGLRRRRVSADVGAVAADGSVVPLVAGAVSGMVLSSVPSELDTGLLDITIDGDAREPLPVGTRSILDLWFTGRPTKRNMWARYDRMLRREWLRLGSAHHRRSPDQPAGTVFHLDGRFVTDIEGFYCAIGEAINGPGGYFGWNLDALDDCLRGTWGAAAPFRLVWRDSGVARRRLVADHGRHRHTPVVTLDTLLETLIAHGIEVDLR</sequence>
<organism evidence="4 5">
    <name type="scientific">Actinomadura livida</name>
    <dbReference type="NCBI Taxonomy" id="79909"/>
    <lineage>
        <taxon>Bacteria</taxon>
        <taxon>Bacillati</taxon>
        <taxon>Actinomycetota</taxon>
        <taxon>Actinomycetes</taxon>
        <taxon>Streptosporangiales</taxon>
        <taxon>Thermomonosporaceae</taxon>
        <taxon>Actinomadura</taxon>
    </lineage>
</organism>